<protein>
    <recommendedName>
        <fullName evidence="4">YtpI-like protein</fullName>
    </recommendedName>
</protein>
<feature type="transmembrane region" description="Helical" evidence="1">
    <location>
        <begin position="65"/>
        <end position="87"/>
    </location>
</feature>
<keyword evidence="1" id="KW-1133">Transmembrane helix</keyword>
<name>A0A377FTT6_9BACL</name>
<organism evidence="2 3">
    <name type="scientific">Exiguobacterium aurantiacum</name>
    <dbReference type="NCBI Taxonomy" id="33987"/>
    <lineage>
        <taxon>Bacteria</taxon>
        <taxon>Bacillati</taxon>
        <taxon>Bacillota</taxon>
        <taxon>Bacilli</taxon>
        <taxon>Bacillales</taxon>
        <taxon>Bacillales Family XII. Incertae Sedis</taxon>
        <taxon>Exiguobacterium</taxon>
    </lineage>
</organism>
<dbReference type="EMBL" id="UGGP01000001">
    <property type="protein sequence ID" value="STO07733.1"/>
    <property type="molecule type" value="Genomic_DNA"/>
</dbReference>
<evidence type="ECO:0000256" key="1">
    <source>
        <dbReference type="SAM" id="Phobius"/>
    </source>
</evidence>
<feature type="transmembrane region" description="Helical" evidence="1">
    <location>
        <begin position="34"/>
        <end position="53"/>
    </location>
</feature>
<sequence length="104" mass="11551">MAQLVIIGLILFALGAYFVYKRRAYLTKTPYRKALFNTQALIWLSLFLALFAINQMVGGLGLDSTVGWIVSIVMLVLGVGNAIVGFVRYRKIYPLAADEPINQP</sequence>
<proteinExistence type="predicted"/>
<accession>A0A377FTT6</accession>
<reference evidence="2 3" key="1">
    <citation type="submission" date="2018-06" db="EMBL/GenBank/DDBJ databases">
        <authorList>
            <consortium name="Pathogen Informatics"/>
            <person name="Doyle S."/>
        </authorList>
    </citation>
    <scope>NUCLEOTIDE SEQUENCE [LARGE SCALE GENOMIC DNA]</scope>
    <source>
        <strain evidence="2 3">NCTC13163</strain>
    </source>
</reference>
<dbReference type="RefSeq" id="WP_034799024.1">
    <property type="nucleotide sequence ID" value="NZ_UGGP01000001.1"/>
</dbReference>
<evidence type="ECO:0000313" key="2">
    <source>
        <dbReference type="EMBL" id="STO07733.1"/>
    </source>
</evidence>
<dbReference type="Proteomes" id="UP000254060">
    <property type="component" value="Unassembled WGS sequence"/>
</dbReference>
<dbReference type="AlphaFoldDB" id="A0A377FTT6"/>
<keyword evidence="1" id="KW-0812">Transmembrane</keyword>
<dbReference type="InterPro" id="IPR025618">
    <property type="entry name" value="YtpI"/>
</dbReference>
<keyword evidence="1" id="KW-0472">Membrane</keyword>
<feature type="transmembrane region" description="Helical" evidence="1">
    <location>
        <begin position="6"/>
        <end position="22"/>
    </location>
</feature>
<dbReference type="Pfam" id="PF14007">
    <property type="entry name" value="YtpI"/>
    <property type="match status" value="1"/>
</dbReference>
<gene>
    <name evidence="2" type="ORF">NCTC13163_01088</name>
</gene>
<evidence type="ECO:0000313" key="3">
    <source>
        <dbReference type="Proteomes" id="UP000254060"/>
    </source>
</evidence>
<evidence type="ECO:0008006" key="4">
    <source>
        <dbReference type="Google" id="ProtNLM"/>
    </source>
</evidence>